<keyword evidence="2" id="KW-1185">Reference proteome</keyword>
<sequence length="306" mass="33871">MRAAHRALVPSLAHFIFQERKMVWSHAFAVASAAQAGMEQVVVHHVGELPAGPQADFLRSLERVVFRRLDKVALLRSVEEKAGIQGLTRLYTLSPDEGTRNCILNAALIHTHGGVSLAPETLMIAPFLHERTGSVFFGSRRVSVAERSLALSRAFRPDFMKRFPNGGTERRRPSSAFAPVYAVFGAVAAAPFLTEWLRALVADHTLQAETALHRLLEQNMDAGVTVYPPDTMHSLSALRLFRRAAPTRLSSLVPQGTSVVYWKASQATRRHETTLSPDSIMINAYSQPYSALVWKHVPAVKTIVYL</sequence>
<evidence type="ECO:0000313" key="2">
    <source>
        <dbReference type="Proteomes" id="UP000188937"/>
    </source>
</evidence>
<organism evidence="1 2">
    <name type="scientific">Acetobacter aceti</name>
    <dbReference type="NCBI Taxonomy" id="435"/>
    <lineage>
        <taxon>Bacteria</taxon>
        <taxon>Pseudomonadati</taxon>
        <taxon>Pseudomonadota</taxon>
        <taxon>Alphaproteobacteria</taxon>
        <taxon>Acetobacterales</taxon>
        <taxon>Acetobacteraceae</taxon>
        <taxon>Acetobacter</taxon>
        <taxon>Acetobacter subgen. Acetobacter</taxon>
    </lineage>
</organism>
<dbReference type="AlphaFoldDB" id="A0A1U9KK26"/>
<dbReference type="EMBL" id="CP014692">
    <property type="protein sequence ID" value="AQS86154.1"/>
    <property type="molecule type" value="Genomic_DNA"/>
</dbReference>
<reference evidence="1 2" key="1">
    <citation type="submission" date="2016-03" db="EMBL/GenBank/DDBJ databases">
        <title>Acetic acid bacteria sequencing.</title>
        <authorList>
            <person name="Brandt J."/>
            <person name="Jakob F."/>
            <person name="Vogel R.F."/>
        </authorList>
    </citation>
    <scope>NUCLEOTIDE SEQUENCE [LARGE SCALE GENOMIC DNA]</scope>
    <source>
        <strain evidence="1 2">TMW2.1153</strain>
    </source>
</reference>
<name>A0A1U9KK26_ACEAC</name>
<evidence type="ECO:0000313" key="1">
    <source>
        <dbReference type="EMBL" id="AQS86154.1"/>
    </source>
</evidence>
<proteinExistence type="predicted"/>
<accession>A0A1U9KK26</accession>
<gene>
    <name evidence="1" type="ORF">A0U92_00005</name>
</gene>
<dbReference type="Proteomes" id="UP000188937">
    <property type="component" value="Chromosome"/>
</dbReference>
<dbReference type="KEGG" id="aace:A0U92_00005"/>
<dbReference type="STRING" id="435.A0U92_00005"/>
<protein>
    <submittedName>
        <fullName evidence="1">Uncharacterized protein</fullName>
    </submittedName>
</protein>